<dbReference type="RefSeq" id="WP_237053334.1">
    <property type="nucleotide sequence ID" value="NZ_JAKJPO010000001.1"/>
</dbReference>
<sequence length="172" mass="19087">MSALNPKERFARELHAAVQANNPFLLRHLVRRIHQARIDAWTSGDDNAIFPSLDAPVSPQGITAFHLACMGWKAYRGSPHLAYGFNQMALILAAAGADPFAEYWIGKQRRTIFEELEGDVPPALKDWMAEQPFDLHVSPSEAMITHRTLPPVRGGVRSLQKCAGFKEKSLAA</sequence>
<gene>
    <name evidence="1" type="ORF">L3V18_04180</name>
</gene>
<accession>A0ABS9HPX6</accession>
<protein>
    <submittedName>
        <fullName evidence="1">Uncharacterized protein</fullName>
    </submittedName>
</protein>
<organism evidence="1 2">
    <name type="scientific">Marilutibacter chinensis</name>
    <dbReference type="NCBI Taxonomy" id="2912247"/>
    <lineage>
        <taxon>Bacteria</taxon>
        <taxon>Pseudomonadati</taxon>
        <taxon>Pseudomonadota</taxon>
        <taxon>Gammaproteobacteria</taxon>
        <taxon>Lysobacterales</taxon>
        <taxon>Lysobacteraceae</taxon>
        <taxon>Marilutibacter</taxon>
    </lineage>
</organism>
<keyword evidence="2" id="KW-1185">Reference proteome</keyword>
<comment type="caution">
    <text evidence="1">The sequence shown here is derived from an EMBL/GenBank/DDBJ whole genome shotgun (WGS) entry which is preliminary data.</text>
</comment>
<dbReference type="EMBL" id="JAKJPO010000001">
    <property type="protein sequence ID" value="MCF7220986.1"/>
    <property type="molecule type" value="Genomic_DNA"/>
</dbReference>
<proteinExistence type="predicted"/>
<reference evidence="2" key="2">
    <citation type="submission" date="2022-01" db="EMBL/GenBank/DDBJ databases">
        <title>Lysobacter chinensis sp. nov., a bacterium isolated from cow dung compost.</title>
        <authorList>
            <person name="Zhou L.Y."/>
        </authorList>
    </citation>
    <scope>NUCLEOTIDE SEQUENCE [LARGE SCALE GENOMIC DNA]</scope>
    <source>
        <strain evidence="2">TLK-CK17</strain>
    </source>
</reference>
<evidence type="ECO:0000313" key="1">
    <source>
        <dbReference type="EMBL" id="MCF7220986.1"/>
    </source>
</evidence>
<dbReference type="Proteomes" id="UP001430796">
    <property type="component" value="Unassembled WGS sequence"/>
</dbReference>
<name>A0ABS9HPX6_9GAMM</name>
<reference evidence="1 2" key="3">
    <citation type="submission" date="2022-01" db="EMBL/GenBank/DDBJ databases">
        <authorList>
            <person name="Zhou L.Y."/>
        </authorList>
    </citation>
    <scope>NUCLEOTIDE SEQUENCE [LARGE SCALE GENOMIC DNA]</scope>
    <source>
        <strain evidence="1 2">TLK-CK17</strain>
    </source>
</reference>
<evidence type="ECO:0000313" key="2">
    <source>
        <dbReference type="Proteomes" id="UP001430796"/>
    </source>
</evidence>
<reference evidence="1 2" key="1">
    <citation type="submission" date="2022-01" db="EMBL/GenBank/DDBJ databases">
        <title>Lysobacter chinensis sp. nov., a bacterium isolated from cow dung compost.</title>
        <authorList>
            <person name="Liu Y."/>
        </authorList>
    </citation>
    <scope>NUCLEOTIDE SEQUENCE [LARGE SCALE GENOMIC DNA]</scope>
    <source>
        <strain evidence="1 2">TLK-CK17</strain>
    </source>
</reference>